<accession>A0ABQ1MMS9</accession>
<proteinExistence type="predicted"/>
<dbReference type="Proteomes" id="UP000635885">
    <property type="component" value="Unassembled WGS sequence"/>
</dbReference>
<evidence type="ECO:0000313" key="3">
    <source>
        <dbReference type="Proteomes" id="UP000635885"/>
    </source>
</evidence>
<dbReference type="EMBL" id="BMFD01000006">
    <property type="protein sequence ID" value="GGC41175.1"/>
    <property type="molecule type" value="Genomic_DNA"/>
</dbReference>
<evidence type="ECO:0000256" key="1">
    <source>
        <dbReference type="SAM" id="Phobius"/>
    </source>
</evidence>
<keyword evidence="1" id="KW-0472">Membrane</keyword>
<gene>
    <name evidence="2" type="ORF">GCM10010993_19780</name>
</gene>
<keyword evidence="1" id="KW-0812">Transmembrane</keyword>
<feature type="transmembrane region" description="Helical" evidence="1">
    <location>
        <begin position="18"/>
        <end position="36"/>
    </location>
</feature>
<organism evidence="2 3">
    <name type="scientific">Belliella aquatica</name>
    <dbReference type="NCBI Taxonomy" id="1323734"/>
    <lineage>
        <taxon>Bacteria</taxon>
        <taxon>Pseudomonadati</taxon>
        <taxon>Bacteroidota</taxon>
        <taxon>Cytophagia</taxon>
        <taxon>Cytophagales</taxon>
        <taxon>Cyclobacteriaceae</taxon>
        <taxon>Belliella</taxon>
    </lineage>
</organism>
<evidence type="ECO:0000313" key="2">
    <source>
        <dbReference type="EMBL" id="GGC41175.1"/>
    </source>
</evidence>
<sequence length="124" mass="14154">MQPVKVEKENINLFKQRITLVMVMFFCMLVSGMEYFPNLSQDDNTEKQETSSEKEGTQKNQTFLDVAVDAVVPFVTTLGSQVYYIIYEIINFEAPSASLALSQAIIDLEFREILFERIISTNAP</sequence>
<keyword evidence="1" id="KW-1133">Transmembrane helix</keyword>
<keyword evidence="3" id="KW-1185">Reference proteome</keyword>
<name>A0ABQ1MMS9_9BACT</name>
<comment type="caution">
    <text evidence="2">The sequence shown here is derived from an EMBL/GenBank/DDBJ whole genome shotgun (WGS) entry which is preliminary data.</text>
</comment>
<protein>
    <submittedName>
        <fullName evidence="2">Uncharacterized protein</fullName>
    </submittedName>
</protein>
<reference evidence="3" key="1">
    <citation type="journal article" date="2019" name="Int. J. Syst. Evol. Microbiol.">
        <title>The Global Catalogue of Microorganisms (GCM) 10K type strain sequencing project: providing services to taxonomists for standard genome sequencing and annotation.</title>
        <authorList>
            <consortium name="The Broad Institute Genomics Platform"/>
            <consortium name="The Broad Institute Genome Sequencing Center for Infectious Disease"/>
            <person name="Wu L."/>
            <person name="Ma J."/>
        </authorList>
    </citation>
    <scope>NUCLEOTIDE SEQUENCE [LARGE SCALE GENOMIC DNA]</scope>
    <source>
        <strain evidence="3">CGMCC 1.12479</strain>
    </source>
</reference>